<reference evidence="2 3" key="1">
    <citation type="submission" date="2007-01" db="EMBL/GenBank/DDBJ databases">
        <title>Draft genome sequence of Collinsella aerofaciens (ATCC 25986).</title>
        <authorList>
            <person name="Sudarsanam P."/>
            <person name="Ley R."/>
            <person name="Guruge J."/>
            <person name="Turnbaugh P.J."/>
            <person name="Mahowald M."/>
            <person name="Liep D."/>
            <person name="Gordon J."/>
        </authorList>
    </citation>
    <scope>NUCLEOTIDE SEQUENCE [LARGE SCALE GENOMIC DNA]</scope>
    <source>
        <strain evidence="3">ATCC 25986 / DSM 3979 / JCM 10188 / KCTC 3647 / NCTC 11838 / VPI 1003</strain>
    </source>
</reference>
<feature type="compositionally biased region" description="Basic and acidic residues" evidence="1">
    <location>
        <begin position="1"/>
        <end position="10"/>
    </location>
</feature>
<gene>
    <name evidence="2" type="ORF">COLAER_01625</name>
</gene>
<feature type="region of interest" description="Disordered" evidence="1">
    <location>
        <begin position="1"/>
        <end position="23"/>
    </location>
</feature>
<accession>A4EB13</accession>
<sequence>MAADAHDCPSEKTGQQSCSSADNKTDIKWIHMHTYR</sequence>
<organism evidence="2 3">
    <name type="scientific">Collinsella aerofaciens (strain ATCC 25986 / DSM 3979 / JCM 10188 / KCTC 3647 / NCTC 11838 / VPI 1003)</name>
    <dbReference type="NCBI Taxonomy" id="411903"/>
    <lineage>
        <taxon>Bacteria</taxon>
        <taxon>Bacillati</taxon>
        <taxon>Actinomycetota</taxon>
        <taxon>Coriobacteriia</taxon>
        <taxon>Coriobacteriales</taxon>
        <taxon>Coriobacteriaceae</taxon>
        <taxon>Collinsella</taxon>
    </lineage>
</organism>
<proteinExistence type="predicted"/>
<dbReference type="EMBL" id="AAVN02000006">
    <property type="protein sequence ID" value="EBA39330.1"/>
    <property type="molecule type" value="Genomic_DNA"/>
</dbReference>
<name>A4EB13_COLAA</name>
<comment type="caution">
    <text evidence="2">The sequence shown here is derived from an EMBL/GenBank/DDBJ whole genome shotgun (WGS) entry which is preliminary data.</text>
</comment>
<feature type="compositionally biased region" description="Polar residues" evidence="1">
    <location>
        <begin position="12"/>
        <end position="22"/>
    </location>
</feature>
<protein>
    <submittedName>
        <fullName evidence="2">Uncharacterized protein</fullName>
    </submittedName>
</protein>
<dbReference type="AlphaFoldDB" id="A4EB13"/>
<evidence type="ECO:0000313" key="2">
    <source>
        <dbReference type="EMBL" id="EBA39330.1"/>
    </source>
</evidence>
<evidence type="ECO:0000256" key="1">
    <source>
        <dbReference type="SAM" id="MobiDB-lite"/>
    </source>
</evidence>
<reference evidence="2 3" key="2">
    <citation type="submission" date="2007-04" db="EMBL/GenBank/DDBJ databases">
        <authorList>
            <person name="Fulton L."/>
            <person name="Clifton S."/>
            <person name="Fulton B."/>
            <person name="Xu J."/>
            <person name="Minx P."/>
            <person name="Mardis E.R."/>
            <person name="Wilson R.K."/>
        </authorList>
    </citation>
    <scope>NUCLEOTIDE SEQUENCE [LARGE SCALE GENOMIC DNA]</scope>
    <source>
        <strain evidence="3">ATCC 25986 / DSM 3979 / JCM 10188 / KCTC 3647 / NCTC 11838 / VPI 1003</strain>
    </source>
</reference>
<dbReference type="Proteomes" id="UP000002979">
    <property type="component" value="Unassembled WGS sequence"/>
</dbReference>
<evidence type="ECO:0000313" key="3">
    <source>
        <dbReference type="Proteomes" id="UP000002979"/>
    </source>
</evidence>